<protein>
    <submittedName>
        <fullName evidence="1">Uncharacterized protein</fullName>
    </submittedName>
</protein>
<sequence length="59" mass="6792">MLEGFFLKHFRSFSSVLYSSQKSDLNSSWTANSSFLGNVGFDKWIKTTMVRTTCWTVLC</sequence>
<reference evidence="1" key="2">
    <citation type="journal article" date="2015" name="Fish Shellfish Immunol.">
        <title>Early steps in the European eel (Anguilla anguilla)-Vibrio vulnificus interaction in the gills: Role of the RtxA13 toxin.</title>
        <authorList>
            <person name="Callol A."/>
            <person name="Pajuelo D."/>
            <person name="Ebbesson L."/>
            <person name="Teles M."/>
            <person name="MacKenzie S."/>
            <person name="Amaro C."/>
        </authorList>
    </citation>
    <scope>NUCLEOTIDE SEQUENCE</scope>
</reference>
<dbReference type="EMBL" id="GBXM01019601">
    <property type="protein sequence ID" value="JAH88976.1"/>
    <property type="molecule type" value="Transcribed_RNA"/>
</dbReference>
<organism evidence="1">
    <name type="scientific">Anguilla anguilla</name>
    <name type="common">European freshwater eel</name>
    <name type="synonym">Muraena anguilla</name>
    <dbReference type="NCBI Taxonomy" id="7936"/>
    <lineage>
        <taxon>Eukaryota</taxon>
        <taxon>Metazoa</taxon>
        <taxon>Chordata</taxon>
        <taxon>Craniata</taxon>
        <taxon>Vertebrata</taxon>
        <taxon>Euteleostomi</taxon>
        <taxon>Actinopterygii</taxon>
        <taxon>Neopterygii</taxon>
        <taxon>Teleostei</taxon>
        <taxon>Anguilliformes</taxon>
        <taxon>Anguillidae</taxon>
        <taxon>Anguilla</taxon>
    </lineage>
</organism>
<name>A0A0E9WFA5_ANGAN</name>
<dbReference type="AlphaFoldDB" id="A0A0E9WFA5"/>
<evidence type="ECO:0000313" key="1">
    <source>
        <dbReference type="EMBL" id="JAH88976.1"/>
    </source>
</evidence>
<reference evidence="1" key="1">
    <citation type="submission" date="2014-11" db="EMBL/GenBank/DDBJ databases">
        <authorList>
            <person name="Amaro Gonzalez C."/>
        </authorList>
    </citation>
    <scope>NUCLEOTIDE SEQUENCE</scope>
</reference>
<accession>A0A0E9WFA5</accession>
<proteinExistence type="predicted"/>